<reference evidence="1 2" key="1">
    <citation type="journal article" date="2022" name="BMC Genomics">
        <title>Comparative genome analysis of mycobacteria focusing on tRNA and non-coding RNA.</title>
        <authorList>
            <person name="Behra P.R.K."/>
            <person name="Pettersson B.M.F."/>
            <person name="Ramesh M."/>
            <person name="Das S."/>
            <person name="Dasgupta S."/>
            <person name="Kirsebom L.A."/>
        </authorList>
    </citation>
    <scope>NUCLEOTIDE SEQUENCE [LARGE SCALE GENOMIC DNA]</scope>
    <source>
        <strain evidence="1 2">DSM 44078</strain>
    </source>
</reference>
<dbReference type="Proteomes" id="UP001526201">
    <property type="component" value="Unassembled WGS sequence"/>
</dbReference>
<gene>
    <name evidence="1" type="ORF">H7J73_18480</name>
</gene>
<keyword evidence="2" id="KW-1185">Reference proteome</keyword>
<sequence length="59" mass="6129">MPAPSESCSTGAVFASTEDMLRIVDIALGAMAAEVLSMTRLRATIGCAARSILTRSTLL</sequence>
<proteinExistence type="predicted"/>
<accession>A0ABT3CF49</accession>
<organism evidence="1 2">
    <name type="scientific">Mycolicibacterium komossense</name>
    <dbReference type="NCBI Taxonomy" id="1779"/>
    <lineage>
        <taxon>Bacteria</taxon>
        <taxon>Bacillati</taxon>
        <taxon>Actinomycetota</taxon>
        <taxon>Actinomycetes</taxon>
        <taxon>Mycobacteriales</taxon>
        <taxon>Mycobacteriaceae</taxon>
        <taxon>Mycolicibacterium</taxon>
    </lineage>
</organism>
<protein>
    <submittedName>
        <fullName evidence="1">Uncharacterized protein</fullName>
    </submittedName>
</protein>
<dbReference type="EMBL" id="JACKTY010000031">
    <property type="protein sequence ID" value="MCV7228003.1"/>
    <property type="molecule type" value="Genomic_DNA"/>
</dbReference>
<name>A0ABT3CF49_9MYCO</name>
<comment type="caution">
    <text evidence="1">The sequence shown here is derived from an EMBL/GenBank/DDBJ whole genome shotgun (WGS) entry which is preliminary data.</text>
</comment>
<evidence type="ECO:0000313" key="1">
    <source>
        <dbReference type="EMBL" id="MCV7228003.1"/>
    </source>
</evidence>
<evidence type="ECO:0000313" key="2">
    <source>
        <dbReference type="Proteomes" id="UP001526201"/>
    </source>
</evidence>